<reference evidence="4 5" key="1">
    <citation type="submission" date="2021-03" db="EMBL/GenBank/DDBJ databases">
        <title>Genomic Encyclopedia of Type Strains, Phase IV (KMG-IV): sequencing the most valuable type-strain genomes for metagenomic binning, comparative biology and taxonomic classification.</title>
        <authorList>
            <person name="Goeker M."/>
        </authorList>
    </citation>
    <scope>NUCLEOTIDE SEQUENCE [LARGE SCALE GENOMIC DNA]</scope>
    <source>
        <strain evidence="4 5">DSM 26427</strain>
    </source>
</reference>
<dbReference type="InterPro" id="IPR051910">
    <property type="entry name" value="ComF/GntX_DNA_util-trans"/>
</dbReference>
<evidence type="ECO:0000259" key="2">
    <source>
        <dbReference type="Pfam" id="PF00156"/>
    </source>
</evidence>
<dbReference type="Proteomes" id="UP000823786">
    <property type="component" value="Unassembled WGS sequence"/>
</dbReference>
<evidence type="ECO:0000259" key="3">
    <source>
        <dbReference type="Pfam" id="PF18912"/>
    </source>
</evidence>
<dbReference type="RefSeq" id="WP_209852351.1">
    <property type="nucleotide sequence ID" value="NZ_JAGGJV010000004.1"/>
</dbReference>
<proteinExistence type="inferred from homology"/>
<dbReference type="PANTHER" id="PTHR47505">
    <property type="entry name" value="DNA UTILIZATION PROTEIN YHGH"/>
    <property type="match status" value="1"/>
</dbReference>
<comment type="caution">
    <text evidence="4">The sequence shown here is derived from an EMBL/GenBank/DDBJ whole genome shotgun (WGS) entry which is preliminary data.</text>
</comment>
<dbReference type="CDD" id="cd06223">
    <property type="entry name" value="PRTases_typeI"/>
    <property type="match status" value="1"/>
</dbReference>
<organism evidence="4 5">
    <name type="scientific">Rhizobium herbae</name>
    <dbReference type="NCBI Taxonomy" id="508661"/>
    <lineage>
        <taxon>Bacteria</taxon>
        <taxon>Pseudomonadati</taxon>
        <taxon>Pseudomonadota</taxon>
        <taxon>Alphaproteobacteria</taxon>
        <taxon>Hyphomicrobiales</taxon>
        <taxon>Rhizobiaceae</taxon>
        <taxon>Rhizobium/Agrobacterium group</taxon>
        <taxon>Rhizobium</taxon>
    </lineage>
</organism>
<keyword evidence="5" id="KW-1185">Reference proteome</keyword>
<evidence type="ECO:0000313" key="5">
    <source>
        <dbReference type="Proteomes" id="UP000823786"/>
    </source>
</evidence>
<protein>
    <submittedName>
        <fullName evidence="4">ComF family protein</fullName>
    </submittedName>
</protein>
<feature type="domain" description="Double zinc ribbon" evidence="3">
    <location>
        <begin position="25"/>
        <end position="72"/>
    </location>
</feature>
<dbReference type="InterPro" id="IPR000836">
    <property type="entry name" value="PRTase_dom"/>
</dbReference>
<evidence type="ECO:0000256" key="1">
    <source>
        <dbReference type="ARBA" id="ARBA00008007"/>
    </source>
</evidence>
<dbReference type="InterPro" id="IPR029057">
    <property type="entry name" value="PRTase-like"/>
</dbReference>
<evidence type="ECO:0000313" key="4">
    <source>
        <dbReference type="EMBL" id="MBP1858868.1"/>
    </source>
</evidence>
<name>A0ABS4ELP3_9HYPH</name>
<dbReference type="Gene3D" id="3.40.50.2020">
    <property type="match status" value="1"/>
</dbReference>
<dbReference type="Pfam" id="PF00156">
    <property type="entry name" value="Pribosyltran"/>
    <property type="match status" value="1"/>
</dbReference>
<dbReference type="SUPFAM" id="SSF53271">
    <property type="entry name" value="PRTase-like"/>
    <property type="match status" value="1"/>
</dbReference>
<sequence length="258" mass="27433">MQGEGAENPGWRLAKGLRGLMAAAVDAVYPPVCSGCGRMVGQHRGVCPACWSTLRLIERPYCEVLGVPFSHDLGAGILSADAIANPPVFERLRSVAIHDGIAKSLVHGLKYRDRTDLAVMMAEWMIRASDGSVAGCDAVIPVPLHAFRLWGRKFNQSAELARAVARISARPYLPNALIRIKRTAQQVGLGATARQDNVRGAFAVTEAGKAIVFGKRIVLVDDVYTTGATVSAATRALKKAGAADVTVLTFARAMSGLI</sequence>
<comment type="similarity">
    <text evidence="1">Belongs to the ComF/GntX family.</text>
</comment>
<feature type="domain" description="Phosphoribosyltransferase" evidence="2">
    <location>
        <begin position="172"/>
        <end position="256"/>
    </location>
</feature>
<dbReference type="InterPro" id="IPR044005">
    <property type="entry name" value="DZR_2"/>
</dbReference>
<accession>A0ABS4ELP3</accession>
<dbReference type="PANTHER" id="PTHR47505:SF1">
    <property type="entry name" value="DNA UTILIZATION PROTEIN YHGH"/>
    <property type="match status" value="1"/>
</dbReference>
<dbReference type="EMBL" id="JAGGJV010000004">
    <property type="protein sequence ID" value="MBP1858868.1"/>
    <property type="molecule type" value="Genomic_DNA"/>
</dbReference>
<gene>
    <name evidence="4" type="ORF">J2Z75_002380</name>
</gene>
<dbReference type="Pfam" id="PF18912">
    <property type="entry name" value="DZR_2"/>
    <property type="match status" value="1"/>
</dbReference>